<feature type="compositionally biased region" description="Basic and acidic residues" evidence="1">
    <location>
        <begin position="238"/>
        <end position="252"/>
    </location>
</feature>
<dbReference type="VEuPathDB" id="PlasmoDB:AK88_05243"/>
<evidence type="ECO:0000313" key="3">
    <source>
        <dbReference type="EMBL" id="KJP85118.1"/>
    </source>
</evidence>
<dbReference type="VEuPathDB" id="PlasmoDB:AK88_02515"/>
<accession>A0A0D9QDN9</accession>
<proteinExistence type="predicted"/>
<feature type="region of interest" description="Disordered" evidence="1">
    <location>
        <begin position="238"/>
        <end position="281"/>
    </location>
</feature>
<dbReference type="InterPro" id="IPR024290">
    <property type="entry name" value="SICA_extracell_a"/>
</dbReference>
<dbReference type="Proteomes" id="UP000054561">
    <property type="component" value="Unassembled WGS sequence"/>
</dbReference>
<dbReference type="RefSeq" id="XP_012338268.1">
    <property type="nucleotide sequence ID" value="XM_012482845.1"/>
</dbReference>
<evidence type="ECO:0000313" key="5">
    <source>
        <dbReference type="Proteomes" id="UP000054561"/>
    </source>
</evidence>
<gene>
    <name evidence="4" type="ORF">AK88_02515</name>
    <name evidence="3" type="ORF">AK88_05243</name>
</gene>
<dbReference type="GeneID" id="24267829"/>
<evidence type="ECO:0000256" key="1">
    <source>
        <dbReference type="SAM" id="MobiDB-lite"/>
    </source>
</evidence>
<sequence length="281" mass="31784">MVWEKTKDVMEEFVEYMQNEHILLYASNCGHAGWEHPDYQDGLQRVGHKVGDKIICVLMVGALYYMNGWHTAQHIRQQEDATNASIREHLRCIIVHMFSQVLNESVCRSKWATFYAWHIMEQLGKVGGFSQGLIQRGKCGRNISAHLKIRELELNAQVKQWLGQNSKLKEAIQKIQGKALCTTPWQEEWSIDEILGHGNIDDSPRPEIAQIMHGLKAGMAEVFKGIKQDVEHGIEKRAQAKKDNLAKDDKRGQAATKPATPSPHGPSEGVDINAGPELWEC</sequence>
<dbReference type="AlphaFoldDB" id="A0A0D9QDN9"/>
<organism evidence="3 5">
    <name type="scientific">Plasmodium fragile</name>
    <dbReference type="NCBI Taxonomy" id="5857"/>
    <lineage>
        <taxon>Eukaryota</taxon>
        <taxon>Sar</taxon>
        <taxon>Alveolata</taxon>
        <taxon>Apicomplexa</taxon>
        <taxon>Aconoidasida</taxon>
        <taxon>Haemosporida</taxon>
        <taxon>Plasmodiidae</taxon>
        <taxon>Plasmodium</taxon>
        <taxon>Plasmodium (Plasmodium)</taxon>
    </lineage>
</organism>
<dbReference type="Pfam" id="PF12887">
    <property type="entry name" value="SICA_alpha"/>
    <property type="match status" value="1"/>
</dbReference>
<dbReference type="RefSeq" id="XP_012335563.1">
    <property type="nucleotide sequence ID" value="XM_012480140.1"/>
</dbReference>
<protein>
    <recommendedName>
        <fullName evidence="2">Schizont-infected cell agglutination extracellular alpha domain-containing protein</fullName>
    </recommendedName>
</protein>
<keyword evidence="5" id="KW-1185">Reference proteome</keyword>
<feature type="domain" description="Schizont-infected cell agglutination extracellular alpha" evidence="2">
    <location>
        <begin position="4"/>
        <end position="110"/>
    </location>
</feature>
<name>A0A0D9QDN9_PLAFR</name>
<dbReference type="EMBL" id="KQ001748">
    <property type="protein sequence ID" value="KJP85118.1"/>
    <property type="molecule type" value="Genomic_DNA"/>
</dbReference>
<evidence type="ECO:0000259" key="2">
    <source>
        <dbReference type="Pfam" id="PF12887"/>
    </source>
</evidence>
<evidence type="ECO:0000313" key="4">
    <source>
        <dbReference type="EMBL" id="KJP87759.1"/>
    </source>
</evidence>
<reference evidence="3 5" key="1">
    <citation type="submission" date="2014-03" db="EMBL/GenBank/DDBJ databases">
        <title>The Genome Sequence of Plasmodium fragile nilgiri.</title>
        <authorList>
            <consortium name="The Broad Institute Genomics Platform"/>
            <consortium name="The Broad Institute Genome Sequencing Center for Infectious Disease"/>
            <person name="Neafsey D."/>
            <person name="Duraisingh M."/>
            <person name="Young S.K."/>
            <person name="Zeng Q."/>
            <person name="Gargeya S."/>
            <person name="Abouelleil A."/>
            <person name="Alvarado L."/>
            <person name="Chapman S.B."/>
            <person name="Gainer-Dewar J."/>
            <person name="Goldberg J."/>
            <person name="Griggs A."/>
            <person name="Gujja S."/>
            <person name="Hansen M."/>
            <person name="Howarth C."/>
            <person name="Imamovic A."/>
            <person name="Larimer J."/>
            <person name="Pearson M."/>
            <person name="Poon T.W."/>
            <person name="Priest M."/>
            <person name="Roberts A."/>
            <person name="Saif S."/>
            <person name="Shea T."/>
            <person name="Sykes S."/>
            <person name="Wortman J."/>
            <person name="Nusbaum C."/>
            <person name="Birren B."/>
        </authorList>
    </citation>
    <scope>NUCLEOTIDE SEQUENCE [LARGE SCALE GENOMIC DNA]</scope>
    <source>
        <strain evidence="3">Nilgiri</strain>
        <strain evidence="5">nilgiri</strain>
    </source>
</reference>
<dbReference type="GeneID" id="24270557"/>
<dbReference type="EMBL" id="KQ001669">
    <property type="protein sequence ID" value="KJP87759.1"/>
    <property type="molecule type" value="Genomic_DNA"/>
</dbReference>